<dbReference type="AlphaFoldDB" id="A0A1F6CCZ5"/>
<dbReference type="InterPro" id="IPR020546">
    <property type="entry name" value="ATP_synth_F1_dsu/esu_N"/>
</dbReference>
<dbReference type="GO" id="GO:0012505">
    <property type="term" value="C:endomembrane system"/>
    <property type="evidence" value="ECO:0007669"/>
    <property type="project" value="UniProtKB-SubCell"/>
</dbReference>
<sequence>MTFPLTITTIGEVLFHGDAESLIAPGADGELTVLPNHVPLVTRLKEGRLKVRTREQVHEFSVSRGILEVSRKNVTVLL</sequence>
<comment type="similarity">
    <text evidence="2">Belongs to the ATPase epsilon chain family.</text>
</comment>
<evidence type="ECO:0000256" key="4">
    <source>
        <dbReference type="ARBA" id="ARBA00023065"/>
    </source>
</evidence>
<evidence type="ECO:0000256" key="3">
    <source>
        <dbReference type="ARBA" id="ARBA00022448"/>
    </source>
</evidence>
<keyword evidence="4" id="KW-0406">Ion transport</keyword>
<evidence type="ECO:0000256" key="6">
    <source>
        <dbReference type="ARBA" id="ARBA00023196"/>
    </source>
</evidence>
<keyword evidence="5" id="KW-0472">Membrane</keyword>
<dbReference type="GO" id="GO:0046933">
    <property type="term" value="F:proton-transporting ATP synthase activity, rotational mechanism"/>
    <property type="evidence" value="ECO:0007669"/>
    <property type="project" value="InterPro"/>
</dbReference>
<dbReference type="InterPro" id="IPR036771">
    <property type="entry name" value="ATPsynth_dsu/esu_N"/>
</dbReference>
<dbReference type="Pfam" id="PF02823">
    <property type="entry name" value="ATP-synt_DE_N"/>
    <property type="match status" value="1"/>
</dbReference>
<dbReference type="Gene3D" id="2.60.15.10">
    <property type="entry name" value="F0F1 ATP synthase delta/epsilon subunit, N-terminal"/>
    <property type="match status" value="1"/>
</dbReference>
<dbReference type="CDD" id="cd12152">
    <property type="entry name" value="F1-ATPase_delta"/>
    <property type="match status" value="1"/>
</dbReference>
<comment type="subcellular location">
    <subcellularLocation>
        <location evidence="1">Endomembrane system</location>
        <topology evidence="1">Peripheral membrane protein</topology>
    </subcellularLocation>
</comment>
<comment type="caution">
    <text evidence="8">The sequence shown here is derived from an EMBL/GenBank/DDBJ whole genome shotgun (WGS) entry which is preliminary data.</text>
</comment>
<keyword evidence="6" id="KW-0066">ATP synthesis</keyword>
<dbReference type="Proteomes" id="UP000178344">
    <property type="component" value="Unassembled WGS sequence"/>
</dbReference>
<keyword evidence="6" id="KW-0139">CF(1)</keyword>
<dbReference type="EMBL" id="MFKQ01000031">
    <property type="protein sequence ID" value="OGG47054.1"/>
    <property type="molecule type" value="Genomic_DNA"/>
</dbReference>
<proteinExistence type="inferred from homology"/>
<organism evidence="8 9">
    <name type="scientific">Candidatus Kaiserbacteria bacterium RIFCSPHIGHO2_01_FULL_49_13</name>
    <dbReference type="NCBI Taxonomy" id="1798477"/>
    <lineage>
        <taxon>Bacteria</taxon>
        <taxon>Candidatus Kaiseribacteriota</taxon>
    </lineage>
</organism>
<keyword evidence="3" id="KW-0813">Transport</keyword>
<name>A0A1F6CCZ5_9BACT</name>
<dbReference type="InterPro" id="IPR001469">
    <property type="entry name" value="ATP_synth_F1_dsu/esu"/>
</dbReference>
<dbReference type="GO" id="GO:0045259">
    <property type="term" value="C:proton-transporting ATP synthase complex"/>
    <property type="evidence" value="ECO:0007669"/>
    <property type="project" value="UniProtKB-KW"/>
</dbReference>
<evidence type="ECO:0000259" key="7">
    <source>
        <dbReference type="Pfam" id="PF02823"/>
    </source>
</evidence>
<feature type="domain" description="ATP synthase F1 complex delta/epsilon subunit N-terminal" evidence="7">
    <location>
        <begin position="4"/>
        <end position="77"/>
    </location>
</feature>
<evidence type="ECO:0000313" key="9">
    <source>
        <dbReference type="Proteomes" id="UP000178344"/>
    </source>
</evidence>
<evidence type="ECO:0000256" key="5">
    <source>
        <dbReference type="ARBA" id="ARBA00023136"/>
    </source>
</evidence>
<reference evidence="8 9" key="1">
    <citation type="journal article" date="2016" name="Nat. Commun.">
        <title>Thousands of microbial genomes shed light on interconnected biogeochemical processes in an aquifer system.</title>
        <authorList>
            <person name="Anantharaman K."/>
            <person name="Brown C.T."/>
            <person name="Hug L.A."/>
            <person name="Sharon I."/>
            <person name="Castelle C.J."/>
            <person name="Probst A.J."/>
            <person name="Thomas B.C."/>
            <person name="Singh A."/>
            <person name="Wilkins M.J."/>
            <person name="Karaoz U."/>
            <person name="Brodie E.L."/>
            <person name="Williams K.H."/>
            <person name="Hubbard S.S."/>
            <person name="Banfield J.F."/>
        </authorList>
    </citation>
    <scope>NUCLEOTIDE SEQUENCE [LARGE SCALE GENOMIC DNA]</scope>
</reference>
<evidence type="ECO:0000256" key="2">
    <source>
        <dbReference type="ARBA" id="ARBA00005712"/>
    </source>
</evidence>
<gene>
    <name evidence="8" type="ORF">A2671_01530</name>
</gene>
<protein>
    <recommendedName>
        <fullName evidence="7">ATP synthase F1 complex delta/epsilon subunit N-terminal domain-containing protein</fullName>
    </recommendedName>
</protein>
<dbReference type="SUPFAM" id="SSF51344">
    <property type="entry name" value="Epsilon subunit of F1F0-ATP synthase N-terminal domain"/>
    <property type="match status" value="1"/>
</dbReference>
<evidence type="ECO:0000313" key="8">
    <source>
        <dbReference type="EMBL" id="OGG47054.1"/>
    </source>
</evidence>
<accession>A0A1F6CCZ5</accession>
<evidence type="ECO:0000256" key="1">
    <source>
        <dbReference type="ARBA" id="ARBA00004184"/>
    </source>
</evidence>